<keyword evidence="3" id="KW-1185">Reference proteome</keyword>
<evidence type="ECO:0000256" key="1">
    <source>
        <dbReference type="SAM" id="Phobius"/>
    </source>
</evidence>
<dbReference type="Proteomes" id="UP000267821">
    <property type="component" value="Unassembled WGS sequence"/>
</dbReference>
<keyword evidence="1" id="KW-1133">Transmembrane helix</keyword>
<accession>A0A3N4L5S7</accession>
<feature type="transmembrane region" description="Helical" evidence="1">
    <location>
        <begin position="43"/>
        <end position="71"/>
    </location>
</feature>
<organism evidence="2 3">
    <name type="scientific">Terfezia boudieri ATCC MYA-4762</name>
    <dbReference type="NCBI Taxonomy" id="1051890"/>
    <lineage>
        <taxon>Eukaryota</taxon>
        <taxon>Fungi</taxon>
        <taxon>Dikarya</taxon>
        <taxon>Ascomycota</taxon>
        <taxon>Pezizomycotina</taxon>
        <taxon>Pezizomycetes</taxon>
        <taxon>Pezizales</taxon>
        <taxon>Pezizaceae</taxon>
        <taxon>Terfezia</taxon>
    </lineage>
</organism>
<protein>
    <submittedName>
        <fullName evidence="2">Uncharacterized protein</fullName>
    </submittedName>
</protein>
<dbReference type="EMBL" id="ML121653">
    <property type="protein sequence ID" value="RPB18264.1"/>
    <property type="molecule type" value="Genomic_DNA"/>
</dbReference>
<reference evidence="2 3" key="1">
    <citation type="journal article" date="2018" name="Nat. Ecol. Evol.">
        <title>Pezizomycetes genomes reveal the molecular basis of ectomycorrhizal truffle lifestyle.</title>
        <authorList>
            <person name="Murat C."/>
            <person name="Payen T."/>
            <person name="Noel B."/>
            <person name="Kuo A."/>
            <person name="Morin E."/>
            <person name="Chen J."/>
            <person name="Kohler A."/>
            <person name="Krizsan K."/>
            <person name="Balestrini R."/>
            <person name="Da Silva C."/>
            <person name="Montanini B."/>
            <person name="Hainaut M."/>
            <person name="Levati E."/>
            <person name="Barry K.W."/>
            <person name="Belfiori B."/>
            <person name="Cichocki N."/>
            <person name="Clum A."/>
            <person name="Dockter R.B."/>
            <person name="Fauchery L."/>
            <person name="Guy J."/>
            <person name="Iotti M."/>
            <person name="Le Tacon F."/>
            <person name="Lindquist E.A."/>
            <person name="Lipzen A."/>
            <person name="Malagnac F."/>
            <person name="Mello A."/>
            <person name="Molinier V."/>
            <person name="Miyauchi S."/>
            <person name="Poulain J."/>
            <person name="Riccioni C."/>
            <person name="Rubini A."/>
            <person name="Sitrit Y."/>
            <person name="Splivallo R."/>
            <person name="Traeger S."/>
            <person name="Wang M."/>
            <person name="Zifcakova L."/>
            <person name="Wipf D."/>
            <person name="Zambonelli A."/>
            <person name="Paolocci F."/>
            <person name="Nowrousian M."/>
            <person name="Ottonello S."/>
            <person name="Baldrian P."/>
            <person name="Spatafora J.W."/>
            <person name="Henrissat B."/>
            <person name="Nagy L.G."/>
            <person name="Aury J.M."/>
            <person name="Wincker P."/>
            <person name="Grigoriev I.V."/>
            <person name="Bonfante P."/>
            <person name="Martin F.M."/>
        </authorList>
    </citation>
    <scope>NUCLEOTIDE SEQUENCE [LARGE SCALE GENOMIC DNA]</scope>
    <source>
        <strain evidence="2 3">ATCC MYA-4762</strain>
    </source>
</reference>
<keyword evidence="1" id="KW-0472">Membrane</keyword>
<evidence type="ECO:0000313" key="2">
    <source>
        <dbReference type="EMBL" id="RPB18264.1"/>
    </source>
</evidence>
<gene>
    <name evidence="2" type="ORF">L211DRAFT_125547</name>
</gene>
<evidence type="ECO:0000313" key="3">
    <source>
        <dbReference type="Proteomes" id="UP000267821"/>
    </source>
</evidence>
<feature type="transmembrane region" description="Helical" evidence="1">
    <location>
        <begin position="91"/>
        <end position="109"/>
    </location>
</feature>
<proteinExistence type="predicted"/>
<dbReference type="InParanoid" id="A0A3N4L5S7"/>
<keyword evidence="1" id="KW-0812">Transmembrane</keyword>
<sequence length="119" mass="13679">MIYRKLLGDKLGGYFFGLPRRVLCQPDYLDCSRVQTDLGKAMITVWLVWLAPIIIMCRIIVIAPGVLFVRIRDVESPRERNVGLFLRTHHSFSLSLWLHHLLGLGTFMVRIRMSGGQPD</sequence>
<dbReference type="AlphaFoldDB" id="A0A3N4L5S7"/>
<name>A0A3N4L5S7_9PEZI</name>